<protein>
    <recommendedName>
        <fullName evidence="3">DNA2/NAM7 helicase helicase domain-containing protein</fullName>
    </recommendedName>
</protein>
<dbReference type="GeneID" id="59291080"/>
<evidence type="ECO:0000313" key="1">
    <source>
        <dbReference type="EMBL" id="KAF6232324.1"/>
    </source>
</evidence>
<dbReference type="Gene3D" id="3.40.50.300">
    <property type="entry name" value="P-loop containing nucleotide triphosphate hydrolases"/>
    <property type="match status" value="1"/>
</dbReference>
<sequence length="85" mass="9589">MIQGPPGTGKTRLIGFCVLNCIQRQQPWLLTAETHYAVQVCADRIYADLQAVYGNYDRWTALISTALLSLSLLPTSQTTERRFRS</sequence>
<evidence type="ECO:0000313" key="2">
    <source>
        <dbReference type="Proteomes" id="UP000578531"/>
    </source>
</evidence>
<comment type="caution">
    <text evidence="1">The sequence shown here is derived from an EMBL/GenBank/DDBJ whole genome shotgun (WGS) entry which is preliminary data.</text>
</comment>
<evidence type="ECO:0008006" key="3">
    <source>
        <dbReference type="Google" id="ProtNLM"/>
    </source>
</evidence>
<dbReference type="RefSeq" id="XP_037161753.1">
    <property type="nucleotide sequence ID" value="XM_037311319.1"/>
</dbReference>
<dbReference type="SUPFAM" id="SSF52540">
    <property type="entry name" value="P-loop containing nucleoside triphosphate hydrolases"/>
    <property type="match status" value="1"/>
</dbReference>
<organism evidence="1 2">
    <name type="scientific">Letharia columbiana</name>
    <dbReference type="NCBI Taxonomy" id="112416"/>
    <lineage>
        <taxon>Eukaryota</taxon>
        <taxon>Fungi</taxon>
        <taxon>Dikarya</taxon>
        <taxon>Ascomycota</taxon>
        <taxon>Pezizomycotina</taxon>
        <taxon>Lecanoromycetes</taxon>
        <taxon>OSLEUM clade</taxon>
        <taxon>Lecanoromycetidae</taxon>
        <taxon>Lecanorales</taxon>
        <taxon>Lecanorineae</taxon>
        <taxon>Parmeliaceae</taxon>
        <taxon>Letharia</taxon>
    </lineage>
</organism>
<dbReference type="InterPro" id="IPR027417">
    <property type="entry name" value="P-loop_NTPase"/>
</dbReference>
<proteinExistence type="predicted"/>
<gene>
    <name evidence="1" type="ORF">HO173_009429</name>
</gene>
<dbReference type="EMBL" id="JACCJC010000049">
    <property type="protein sequence ID" value="KAF6232324.1"/>
    <property type="molecule type" value="Genomic_DNA"/>
</dbReference>
<keyword evidence="2" id="KW-1185">Reference proteome</keyword>
<dbReference type="AlphaFoldDB" id="A0A8H6L1S2"/>
<name>A0A8H6L1S2_9LECA</name>
<reference evidence="1 2" key="1">
    <citation type="journal article" date="2020" name="Genomics">
        <title>Complete, high-quality genomes from long-read metagenomic sequencing of two wolf lichen thalli reveals enigmatic genome architecture.</title>
        <authorList>
            <person name="McKenzie S.K."/>
            <person name="Walston R.F."/>
            <person name="Allen J.L."/>
        </authorList>
    </citation>
    <scope>NUCLEOTIDE SEQUENCE [LARGE SCALE GENOMIC DNA]</scope>
    <source>
        <strain evidence="1">WasteWater2</strain>
    </source>
</reference>
<dbReference type="Proteomes" id="UP000578531">
    <property type="component" value="Unassembled WGS sequence"/>
</dbReference>
<accession>A0A8H6L1S2</accession>